<dbReference type="CDD" id="cd00052">
    <property type="entry name" value="EH"/>
    <property type="match status" value="1"/>
</dbReference>
<dbReference type="SMART" id="SM00027">
    <property type="entry name" value="EH"/>
    <property type="match status" value="1"/>
</dbReference>
<feature type="region of interest" description="Disordered" evidence="1">
    <location>
        <begin position="235"/>
        <end position="259"/>
    </location>
</feature>
<feature type="region of interest" description="Disordered" evidence="1">
    <location>
        <begin position="273"/>
        <end position="550"/>
    </location>
</feature>
<feature type="region of interest" description="Disordered" evidence="1">
    <location>
        <begin position="174"/>
        <end position="208"/>
    </location>
</feature>
<feature type="compositionally biased region" description="Basic and acidic residues" evidence="1">
    <location>
        <begin position="464"/>
        <end position="474"/>
    </location>
</feature>
<feature type="non-terminal residue" evidence="3">
    <location>
        <position position="828"/>
    </location>
</feature>
<feature type="compositionally biased region" description="Basic residues" evidence="1">
    <location>
        <begin position="278"/>
        <end position="288"/>
    </location>
</feature>
<feature type="domain" description="EH" evidence="2">
    <location>
        <begin position="638"/>
        <end position="748"/>
    </location>
</feature>
<feature type="compositionally biased region" description="Polar residues" evidence="1">
    <location>
        <begin position="63"/>
        <end position="90"/>
    </location>
</feature>
<protein>
    <submittedName>
        <fullName evidence="3">Increased rDNA silencing protein 4</fullName>
    </submittedName>
</protein>
<comment type="caution">
    <text evidence="3">The sequence shown here is derived from an EMBL/GenBank/DDBJ whole genome shotgun (WGS) entry which is preliminary data.</text>
</comment>
<evidence type="ECO:0000256" key="1">
    <source>
        <dbReference type="SAM" id="MobiDB-lite"/>
    </source>
</evidence>
<sequence>MTIHAHHHHRTHHPSAAGPGGASDAAAALKGANLAFNKTKTQPKPIPPPKPTTGRRRGASLVAVSTASNYDRSTSTSPVQRQHTGTTSLSTTPGDRDRFGRDGTTDMRDRLSNFLSSSPAAAAAHLSPHTRLDPKSPSYIAATLAASRSVSPTPQPHASPASLTPAQLNQLHQMQNARSAGARRGRPGSAGSSSVVSSLELPDTTSIPTTGHLIHMFEKGGGADDLDPVKRNGGGVVRPQLRAPTPERELSPSRAKAARMGIVEEEAPVVKKPVFTKPKPKPKPKAKPRPVTPALAAEGNPVEDKATPMARKPVPVAANPLLSPARVVHRRSESEQTAPSRKPHPSITMSTVAPEAPEVQSKSQLTRVPITQTTKPASRVPLATPEPRRARPKAQQTAAPGSPPAVKRAETEVVSPKPTRPASKAKLRPPTPPQPRGSVSKAKGSEAPPLAQPRSMASVYGHGPPKEPFRRPSSEARPSTADTSSSNDTFVSAESDLTAMPDDGPARPAPRPTRSAQSTPGRSSANSSPSRATPRRTPVPSSAGTSMPLNSLSNAIMAGSLAASRLTPSNTGNSTLSPAPMLPGRTKSPRMRQTLRQPPSKSDDEDEMRKKKHQRASNKHSHREGARRRWRDEITLRERRRYEAVWASNRGILLVASPQSPEAPAAITAPPPEAADCVVNVVVREIWRRSRLPREELAEVWEVVDRGRRGMLSKAEFVVGMWLIDQRLRGRKIPMKVSDSVWNSAQGVNVPPPKPPEHVLPFHRVTPADIPALLPLIRSAYHGAFPGSSAEADIFAAEGLARREWGTRRMEMTVLWMRAGMIAYYERR</sequence>
<feature type="compositionally biased region" description="Basic residues" evidence="1">
    <location>
        <begin position="610"/>
        <end position="627"/>
    </location>
</feature>
<feature type="compositionally biased region" description="Low complexity" evidence="1">
    <location>
        <begin position="14"/>
        <end position="43"/>
    </location>
</feature>
<feature type="region of interest" description="Disordered" evidence="1">
    <location>
        <begin position="1"/>
        <end position="110"/>
    </location>
</feature>
<dbReference type="SUPFAM" id="SSF47473">
    <property type="entry name" value="EF-hand"/>
    <property type="match status" value="1"/>
</dbReference>
<reference evidence="3 4" key="1">
    <citation type="journal article" date="2019" name="Sci. Rep.">
        <title>Colletotrichum shisoi sp. nov., an anthracnose pathogen of Perilla frutescens in Japan: molecular phylogenetic, morphological and genomic evidence.</title>
        <authorList>
            <person name="Gan P."/>
            <person name="Tsushima A."/>
            <person name="Hiroyama R."/>
            <person name="Narusaka M."/>
            <person name="Takano Y."/>
            <person name="Narusaka Y."/>
            <person name="Kawaradani M."/>
            <person name="Damm U."/>
            <person name="Shirasu K."/>
        </authorList>
    </citation>
    <scope>NUCLEOTIDE SEQUENCE [LARGE SCALE GENOMIC DNA]</scope>
    <source>
        <strain evidence="3 4">PG-2018a</strain>
    </source>
</reference>
<dbReference type="OrthoDB" id="10045710at2759"/>
<feature type="compositionally biased region" description="Polar residues" evidence="1">
    <location>
        <begin position="514"/>
        <end position="531"/>
    </location>
</feature>
<proteinExistence type="predicted"/>
<feature type="compositionally biased region" description="Low complexity" evidence="1">
    <location>
        <begin position="187"/>
        <end position="198"/>
    </location>
</feature>
<name>A0A5Q4BC42_9PEZI</name>
<keyword evidence="4" id="KW-1185">Reference proteome</keyword>
<feature type="compositionally biased region" description="Polar residues" evidence="1">
    <location>
        <begin position="539"/>
        <end position="550"/>
    </location>
</feature>
<evidence type="ECO:0000313" key="4">
    <source>
        <dbReference type="Proteomes" id="UP000326340"/>
    </source>
</evidence>
<dbReference type="Gene3D" id="1.10.238.10">
    <property type="entry name" value="EF-hand"/>
    <property type="match status" value="1"/>
</dbReference>
<feature type="compositionally biased region" description="Polar residues" evidence="1">
    <location>
        <begin position="360"/>
        <end position="376"/>
    </location>
</feature>
<evidence type="ECO:0000259" key="2">
    <source>
        <dbReference type="PROSITE" id="PS50031"/>
    </source>
</evidence>
<feature type="compositionally biased region" description="Basic residues" evidence="1">
    <location>
        <begin position="1"/>
        <end position="13"/>
    </location>
</feature>
<dbReference type="AlphaFoldDB" id="A0A5Q4BC42"/>
<feature type="region of interest" description="Disordered" evidence="1">
    <location>
        <begin position="565"/>
        <end position="627"/>
    </location>
</feature>
<gene>
    <name evidence="3" type="primary">IRS4</name>
    <name evidence="3" type="ORF">CSHISOI_11025</name>
</gene>
<feature type="compositionally biased region" description="Polar residues" evidence="1">
    <location>
        <begin position="566"/>
        <end position="577"/>
    </location>
</feature>
<feature type="compositionally biased region" description="Basic and acidic residues" evidence="1">
    <location>
        <begin position="94"/>
        <end position="110"/>
    </location>
</feature>
<organism evidence="3 4">
    <name type="scientific">Colletotrichum shisoi</name>
    <dbReference type="NCBI Taxonomy" id="2078593"/>
    <lineage>
        <taxon>Eukaryota</taxon>
        <taxon>Fungi</taxon>
        <taxon>Dikarya</taxon>
        <taxon>Ascomycota</taxon>
        <taxon>Pezizomycotina</taxon>
        <taxon>Sordariomycetes</taxon>
        <taxon>Hypocreomycetidae</taxon>
        <taxon>Glomerellales</taxon>
        <taxon>Glomerellaceae</taxon>
        <taxon>Colletotrichum</taxon>
        <taxon>Colletotrichum destructivum species complex</taxon>
    </lineage>
</organism>
<dbReference type="EMBL" id="PUHP01002427">
    <property type="protein sequence ID" value="TQN64396.1"/>
    <property type="molecule type" value="Genomic_DNA"/>
</dbReference>
<accession>A0A5Q4BC42</accession>
<evidence type="ECO:0000313" key="3">
    <source>
        <dbReference type="EMBL" id="TQN64396.1"/>
    </source>
</evidence>
<dbReference type="Proteomes" id="UP000326340">
    <property type="component" value="Unassembled WGS sequence"/>
</dbReference>
<dbReference type="Pfam" id="PF12763">
    <property type="entry name" value="EH"/>
    <property type="match status" value="1"/>
</dbReference>
<dbReference type="InterPro" id="IPR000261">
    <property type="entry name" value="EH_dom"/>
</dbReference>
<feature type="compositionally biased region" description="Polar residues" evidence="1">
    <location>
        <begin position="476"/>
        <end position="492"/>
    </location>
</feature>
<dbReference type="PROSITE" id="PS50031">
    <property type="entry name" value="EH"/>
    <property type="match status" value="1"/>
</dbReference>
<dbReference type="InterPro" id="IPR011992">
    <property type="entry name" value="EF-hand-dom_pair"/>
</dbReference>